<dbReference type="Pfam" id="PF00293">
    <property type="entry name" value="NUDIX"/>
    <property type="match status" value="1"/>
</dbReference>
<proteinExistence type="predicted"/>
<dbReference type="InterPro" id="IPR000086">
    <property type="entry name" value="NUDIX_hydrolase_dom"/>
</dbReference>
<dbReference type="PROSITE" id="PS51462">
    <property type="entry name" value="NUDIX"/>
    <property type="match status" value="1"/>
</dbReference>
<gene>
    <name evidence="4" type="ORF">JDO7802_02064</name>
</gene>
<evidence type="ECO:0000259" key="3">
    <source>
        <dbReference type="PROSITE" id="PS51462"/>
    </source>
</evidence>
<dbReference type="InterPro" id="IPR020084">
    <property type="entry name" value="NUDIX_hydrolase_CS"/>
</dbReference>
<keyword evidence="2" id="KW-0378">Hydrolase</keyword>
<name>A0A0M6YLX4_9RHOB</name>
<dbReference type="PROSITE" id="PS00893">
    <property type="entry name" value="NUDIX_BOX"/>
    <property type="match status" value="1"/>
</dbReference>
<dbReference type="SUPFAM" id="SSF55811">
    <property type="entry name" value="Nudix"/>
    <property type="match status" value="1"/>
</dbReference>
<keyword evidence="5" id="KW-1185">Reference proteome</keyword>
<reference evidence="4 5" key="1">
    <citation type="submission" date="2015-07" db="EMBL/GenBank/DDBJ databases">
        <authorList>
            <person name="Noorani M."/>
        </authorList>
    </citation>
    <scope>NUCLEOTIDE SEQUENCE [LARGE SCALE GENOMIC DNA]</scope>
    <source>
        <strain evidence="4 5">CECT 7802</strain>
    </source>
</reference>
<dbReference type="GO" id="GO:0016787">
    <property type="term" value="F:hydrolase activity"/>
    <property type="evidence" value="ECO:0007669"/>
    <property type="project" value="UniProtKB-KW"/>
</dbReference>
<feature type="domain" description="Nudix hydrolase" evidence="3">
    <location>
        <begin position="1"/>
        <end position="127"/>
    </location>
</feature>
<dbReference type="EMBL" id="CXSU01000012">
    <property type="protein sequence ID" value="CTQ50046.1"/>
    <property type="molecule type" value="Genomic_DNA"/>
</dbReference>
<evidence type="ECO:0000313" key="5">
    <source>
        <dbReference type="Proteomes" id="UP000049222"/>
    </source>
</evidence>
<accession>A0A0M6YLX4</accession>
<dbReference type="STRING" id="420998.JDO7802_02064"/>
<dbReference type="Proteomes" id="UP000049222">
    <property type="component" value="Unassembled WGS sequence"/>
</dbReference>
<protein>
    <submittedName>
        <fullName evidence="4">NUDIX domain protein</fullName>
    </submittedName>
</protein>
<dbReference type="RefSeq" id="WP_055085248.1">
    <property type="nucleotide sequence ID" value="NZ_CXSU01000012.1"/>
</dbReference>
<evidence type="ECO:0000256" key="1">
    <source>
        <dbReference type="ARBA" id="ARBA00001946"/>
    </source>
</evidence>
<dbReference type="AlphaFoldDB" id="A0A0M6YLX4"/>
<organism evidence="4 5">
    <name type="scientific">Jannaschia donghaensis</name>
    <dbReference type="NCBI Taxonomy" id="420998"/>
    <lineage>
        <taxon>Bacteria</taxon>
        <taxon>Pseudomonadati</taxon>
        <taxon>Pseudomonadota</taxon>
        <taxon>Alphaproteobacteria</taxon>
        <taxon>Rhodobacterales</taxon>
        <taxon>Roseobacteraceae</taxon>
        <taxon>Jannaschia</taxon>
    </lineage>
</organism>
<dbReference type="InterPro" id="IPR015797">
    <property type="entry name" value="NUDIX_hydrolase-like_dom_sf"/>
</dbReference>
<dbReference type="Gene3D" id="3.90.79.10">
    <property type="entry name" value="Nucleoside Triphosphate Pyrophosphohydrolase"/>
    <property type="match status" value="1"/>
</dbReference>
<evidence type="ECO:0000313" key="4">
    <source>
        <dbReference type="EMBL" id="CTQ50046.1"/>
    </source>
</evidence>
<evidence type="ECO:0000256" key="2">
    <source>
        <dbReference type="ARBA" id="ARBA00022801"/>
    </source>
</evidence>
<sequence>MIRAVACPVVRRGRDILAFRHPLAGHQIVKGGIEPGEDAEAAALRELSEEAGIAGAAAWPIATRCDVQPGERWHFFDVTTNSLPERWTHHTKDNGGHTFAFFWLTSRDDLSGFAPRFQRAIEIVRAAA</sequence>
<comment type="cofactor">
    <cofactor evidence="1">
        <name>Mg(2+)</name>
        <dbReference type="ChEBI" id="CHEBI:18420"/>
    </cofactor>
</comment>